<feature type="binding site" evidence="8">
    <location>
        <position position="67"/>
    </location>
    <ligand>
        <name>Zn(2+)</name>
        <dbReference type="ChEBI" id="CHEBI:29105"/>
        <label>1</label>
    </ligand>
</feature>
<dbReference type="Proteomes" id="UP000182589">
    <property type="component" value="Unassembled WGS sequence"/>
</dbReference>
<dbReference type="SUPFAM" id="SSF101821">
    <property type="entry name" value="Aminopeptidase/glucanase lid domain"/>
    <property type="match status" value="1"/>
</dbReference>
<keyword evidence="4 8" id="KW-0479">Metal-binding</keyword>
<reference evidence="10" key="1">
    <citation type="submission" date="2016-10" db="EMBL/GenBank/DDBJ databases">
        <authorList>
            <person name="de Groot N.N."/>
        </authorList>
    </citation>
    <scope>NUCLEOTIDE SEQUENCE [LARGE SCALE GENOMIC DNA]</scope>
    <source>
        <strain evidence="10">DSM 12489</strain>
    </source>
</reference>
<evidence type="ECO:0000256" key="4">
    <source>
        <dbReference type="ARBA" id="ARBA00022723"/>
    </source>
</evidence>
<dbReference type="Pfam" id="PF05343">
    <property type="entry name" value="Peptidase_M42"/>
    <property type="match status" value="1"/>
</dbReference>
<dbReference type="InterPro" id="IPR008007">
    <property type="entry name" value="Peptidase_M42"/>
</dbReference>
<evidence type="ECO:0000313" key="10">
    <source>
        <dbReference type="EMBL" id="SDW82643.1"/>
    </source>
</evidence>
<dbReference type="Proteomes" id="UP001157137">
    <property type="component" value="Unassembled WGS sequence"/>
</dbReference>
<feature type="binding site" evidence="8">
    <location>
        <position position="317"/>
    </location>
    <ligand>
        <name>Zn(2+)</name>
        <dbReference type="ChEBI" id="CHEBI:29105"/>
        <label>2</label>
    </ligand>
</feature>
<dbReference type="SUPFAM" id="SSF53187">
    <property type="entry name" value="Zn-dependent exopeptidases"/>
    <property type="match status" value="1"/>
</dbReference>
<accession>A0A1H2WPP9</accession>
<evidence type="ECO:0000256" key="1">
    <source>
        <dbReference type="ARBA" id="ARBA00006272"/>
    </source>
</evidence>
<dbReference type="Gene3D" id="3.40.630.10">
    <property type="entry name" value="Zn peptidases"/>
    <property type="match status" value="1"/>
</dbReference>
<dbReference type="STRING" id="89784.SAMN04489725_11632"/>
<dbReference type="GO" id="GO:0004177">
    <property type="term" value="F:aminopeptidase activity"/>
    <property type="evidence" value="ECO:0007669"/>
    <property type="project" value="UniProtKB-UniRule"/>
</dbReference>
<proteinExistence type="inferred from homology"/>
<comment type="cofactor">
    <cofactor evidence="8">
        <name>a divalent metal cation</name>
        <dbReference type="ChEBI" id="CHEBI:60240"/>
    </cofactor>
    <text evidence="8">Binds 2 divalent metal cations per subunit.</text>
</comment>
<gene>
    <name evidence="9" type="ORF">Heshes_02910</name>
    <name evidence="10" type="ORF">SAMN04489725_11632</name>
</gene>
<dbReference type="GO" id="GO:0006508">
    <property type="term" value="P:proteolysis"/>
    <property type="evidence" value="ECO:0007669"/>
    <property type="project" value="UniProtKB-KW"/>
</dbReference>
<dbReference type="EMBL" id="BSRA01000001">
    <property type="protein sequence ID" value="GLV12607.1"/>
    <property type="molecule type" value="Genomic_DNA"/>
</dbReference>
<evidence type="ECO:0000256" key="5">
    <source>
        <dbReference type="ARBA" id="ARBA00022801"/>
    </source>
</evidence>
<feature type="active site" description="Proton acceptor" evidence="7">
    <location>
        <position position="210"/>
    </location>
</feature>
<feature type="binding site" evidence="8">
    <location>
        <position position="233"/>
    </location>
    <ligand>
        <name>Zn(2+)</name>
        <dbReference type="ChEBI" id="CHEBI:29105"/>
        <label>1</label>
    </ligand>
</feature>
<dbReference type="InterPro" id="IPR023367">
    <property type="entry name" value="Peptidase_M42_dom2"/>
</dbReference>
<dbReference type="RefSeq" id="WP_074693506.1">
    <property type="nucleotide sequence ID" value="NZ_BSRA01000001.1"/>
</dbReference>
<reference evidence="11" key="2">
    <citation type="submission" date="2016-10" db="EMBL/GenBank/DDBJ databases">
        <authorList>
            <person name="Varghese N."/>
        </authorList>
    </citation>
    <scope>NUCLEOTIDE SEQUENCE [LARGE SCALE GENOMIC DNA]</scope>
    <source>
        <strain evidence="11">DSM 12489</strain>
    </source>
</reference>
<feature type="binding site" evidence="8">
    <location>
        <position position="178"/>
    </location>
    <ligand>
        <name>Zn(2+)</name>
        <dbReference type="ChEBI" id="CHEBI:29105"/>
        <label>2</label>
    </ligand>
</feature>
<dbReference type="GO" id="GO:0046872">
    <property type="term" value="F:metal ion binding"/>
    <property type="evidence" value="ECO:0007669"/>
    <property type="project" value="UniProtKB-UniRule"/>
</dbReference>
<evidence type="ECO:0000256" key="3">
    <source>
        <dbReference type="ARBA" id="ARBA00022670"/>
    </source>
</evidence>
<evidence type="ECO:0000256" key="2">
    <source>
        <dbReference type="ARBA" id="ARBA00022438"/>
    </source>
</evidence>
<comment type="similarity">
    <text evidence="1 6">Belongs to the peptidase M42 family.</text>
</comment>
<evidence type="ECO:0000256" key="7">
    <source>
        <dbReference type="PIRSR" id="PIRSR001123-1"/>
    </source>
</evidence>
<keyword evidence="5" id="KW-0378">Hydrolase</keyword>
<feature type="binding site" evidence="8">
    <location>
        <position position="178"/>
    </location>
    <ligand>
        <name>Zn(2+)</name>
        <dbReference type="ChEBI" id="CHEBI:29105"/>
        <label>1</label>
    </ligand>
</feature>
<evidence type="ECO:0000313" key="11">
    <source>
        <dbReference type="Proteomes" id="UP000182589"/>
    </source>
</evidence>
<sequence length="353" mass="38291">MENHQRLLEQLMTTHGGPGFEGAVRDVVVPQLHTYAHKVEVDVMGNVVACIEGRGEGRRPRVLLAAHMDEIALVVARIEEGGFLRVAQTGGFDPRTLVGQEVVVHTCGGDLLAVVGSKPPHLTAPEERGKAAPLSDLYLDLAMQESAVRERVRIGDRVTLSREVYLLRNRRLAGKSLDNRASLAILLETLHRLGQFVHQADVYAVATVQEEVGLRGAQTVGFAVQPDVAIAIDVTFGAFPGQAADESFALDAGPAISFGPNLHRKVFQRLVDVAERHRIPYQIELSQTPVGADANAFQVAGPGLAAALVGIPIRYMHTSVETGSYSDIEQCARLLAHYIAELDMEQVEDLSCY</sequence>
<evidence type="ECO:0000313" key="9">
    <source>
        <dbReference type="EMBL" id="GLV12607.1"/>
    </source>
</evidence>
<reference evidence="9" key="3">
    <citation type="submission" date="2023-02" db="EMBL/GenBank/DDBJ databases">
        <title>Proposal of a novel subspecies: Alicyclobacillus hesperidum subspecies aegle.</title>
        <authorList>
            <person name="Goto K."/>
            <person name="Fujii T."/>
            <person name="Yasui K."/>
            <person name="Mochida K."/>
            <person name="Kato-Tanaka Y."/>
            <person name="Morohoshi S."/>
            <person name="An S.Y."/>
            <person name="Kasai H."/>
            <person name="Yokota A."/>
        </authorList>
    </citation>
    <scope>NUCLEOTIDE SEQUENCE</scope>
    <source>
        <strain evidence="9">DSM 12766</strain>
    </source>
</reference>
<keyword evidence="2" id="KW-0031">Aminopeptidase</keyword>
<dbReference type="AlphaFoldDB" id="A0A1H2WPP9"/>
<dbReference type="PANTHER" id="PTHR32481:SF0">
    <property type="entry name" value="AMINOPEPTIDASE YPDE-RELATED"/>
    <property type="match status" value="1"/>
</dbReference>
<dbReference type="InterPro" id="IPR051464">
    <property type="entry name" value="Peptidase_M42_aminopept"/>
</dbReference>
<dbReference type="EMBL" id="FNOJ01000016">
    <property type="protein sequence ID" value="SDW82643.1"/>
    <property type="molecule type" value="Genomic_DNA"/>
</dbReference>
<organism evidence="10 11">
    <name type="scientific">Alicyclobacillus hesperidum</name>
    <dbReference type="NCBI Taxonomy" id="89784"/>
    <lineage>
        <taxon>Bacteria</taxon>
        <taxon>Bacillati</taxon>
        <taxon>Bacillota</taxon>
        <taxon>Bacilli</taxon>
        <taxon>Bacillales</taxon>
        <taxon>Alicyclobacillaceae</taxon>
        <taxon>Alicyclobacillus</taxon>
    </lineage>
</organism>
<name>A0A1H2WPP9_9BACL</name>
<dbReference type="PIRSF" id="PIRSF001123">
    <property type="entry name" value="PepA_GA"/>
    <property type="match status" value="1"/>
</dbReference>
<evidence type="ECO:0000256" key="8">
    <source>
        <dbReference type="PIRSR" id="PIRSR001123-2"/>
    </source>
</evidence>
<dbReference type="PANTHER" id="PTHR32481">
    <property type="entry name" value="AMINOPEPTIDASE"/>
    <property type="match status" value="1"/>
</dbReference>
<keyword evidence="11" id="KW-1185">Reference proteome</keyword>
<protein>
    <submittedName>
        <fullName evidence="10">Endoglucanase</fullName>
    </submittedName>
</protein>
<feature type="binding site" evidence="8">
    <location>
        <position position="211"/>
    </location>
    <ligand>
        <name>Zn(2+)</name>
        <dbReference type="ChEBI" id="CHEBI:29105"/>
        <label>2</label>
    </ligand>
</feature>
<dbReference type="Gene3D" id="2.40.30.40">
    <property type="entry name" value="Peptidase M42, domain 2"/>
    <property type="match status" value="1"/>
</dbReference>
<evidence type="ECO:0000256" key="6">
    <source>
        <dbReference type="PIRNR" id="PIRNR001123"/>
    </source>
</evidence>
<keyword evidence="3" id="KW-0645">Protease</keyword>